<dbReference type="Proteomes" id="UP000580654">
    <property type="component" value="Unassembled WGS sequence"/>
</dbReference>
<organism evidence="2 3">
    <name type="scientific">Muricoccus pecuniae</name>
    <dbReference type="NCBI Taxonomy" id="693023"/>
    <lineage>
        <taxon>Bacteria</taxon>
        <taxon>Pseudomonadati</taxon>
        <taxon>Pseudomonadota</taxon>
        <taxon>Alphaproteobacteria</taxon>
        <taxon>Acetobacterales</taxon>
        <taxon>Roseomonadaceae</taxon>
        <taxon>Muricoccus</taxon>
    </lineage>
</organism>
<comment type="caution">
    <text evidence="2">The sequence shown here is derived from an EMBL/GenBank/DDBJ whole genome shotgun (WGS) entry which is preliminary data.</text>
</comment>
<dbReference type="CDD" id="cd04301">
    <property type="entry name" value="NAT_SF"/>
    <property type="match status" value="1"/>
</dbReference>
<dbReference type="Pfam" id="PF18014">
    <property type="entry name" value="Acetyltransf_18"/>
    <property type="match status" value="1"/>
</dbReference>
<feature type="domain" description="N-acetyltransferase" evidence="1">
    <location>
        <begin position="10"/>
        <end position="149"/>
    </location>
</feature>
<gene>
    <name evidence="2" type="ORF">FHS87_002769</name>
</gene>
<dbReference type="PANTHER" id="PTHR47237:SF2">
    <property type="entry name" value="BLL4206 PROTEIN"/>
    <property type="match status" value="1"/>
</dbReference>
<dbReference type="PROSITE" id="PS51186">
    <property type="entry name" value="GNAT"/>
    <property type="match status" value="1"/>
</dbReference>
<dbReference type="SUPFAM" id="SSF55729">
    <property type="entry name" value="Acyl-CoA N-acyltransferases (Nat)"/>
    <property type="match status" value="1"/>
</dbReference>
<dbReference type="PANTHER" id="PTHR47237">
    <property type="entry name" value="SLL0310 PROTEIN"/>
    <property type="match status" value="1"/>
</dbReference>
<dbReference type="Gene3D" id="3.40.630.90">
    <property type="match status" value="1"/>
</dbReference>
<accession>A0A840YEB7</accession>
<dbReference type="InterPro" id="IPR052729">
    <property type="entry name" value="Acyl/Acetyltrans_Enzymes"/>
</dbReference>
<evidence type="ECO:0000313" key="2">
    <source>
        <dbReference type="EMBL" id="MBB5694717.1"/>
    </source>
</evidence>
<dbReference type="InterPro" id="IPR016181">
    <property type="entry name" value="Acyl_CoA_acyltransferase"/>
</dbReference>
<protein>
    <submittedName>
        <fullName evidence="2">Putative N-acetyltransferase YhbS</fullName>
    </submittedName>
</protein>
<evidence type="ECO:0000313" key="3">
    <source>
        <dbReference type="Proteomes" id="UP000580654"/>
    </source>
</evidence>
<name>A0A840YEB7_9PROT</name>
<evidence type="ECO:0000259" key="1">
    <source>
        <dbReference type="PROSITE" id="PS51186"/>
    </source>
</evidence>
<dbReference type="InterPro" id="IPR000182">
    <property type="entry name" value="GNAT_dom"/>
</dbReference>
<dbReference type="Gene3D" id="3.40.630.30">
    <property type="match status" value="1"/>
</dbReference>
<dbReference type="AlphaFoldDB" id="A0A840YEB7"/>
<proteinExistence type="predicted"/>
<keyword evidence="3" id="KW-1185">Reference proteome</keyword>
<dbReference type="InterPro" id="IPR041496">
    <property type="entry name" value="YitH/HolE_GNAT"/>
</dbReference>
<dbReference type="RefSeq" id="WP_184519287.1">
    <property type="nucleotide sequence ID" value="NZ_JACIJD010000012.1"/>
</dbReference>
<keyword evidence="2" id="KW-0808">Transferase</keyword>
<dbReference type="EMBL" id="JACIJD010000012">
    <property type="protein sequence ID" value="MBB5694717.1"/>
    <property type="molecule type" value="Genomic_DNA"/>
</dbReference>
<reference evidence="2 3" key="1">
    <citation type="submission" date="2020-08" db="EMBL/GenBank/DDBJ databases">
        <title>Genomic Encyclopedia of Type Strains, Phase IV (KMG-IV): sequencing the most valuable type-strain genomes for metagenomic binning, comparative biology and taxonomic classification.</title>
        <authorList>
            <person name="Goeker M."/>
        </authorList>
    </citation>
    <scope>NUCLEOTIDE SEQUENCE [LARGE SCALE GENOMIC DNA]</scope>
    <source>
        <strain evidence="2 3">DSM 25622</strain>
    </source>
</reference>
<sequence>MTARPAMDAVQLRPLREEDLPAAQALTAALRWPHRQEDWAFCLALGEGLAAELDGQLVGTALGWRFGADAAALGFVVVADAAQGRGVGRALTSGVMRMLGERSVTLCATAAGMPLYRSLGFATVGTVRQYQGSSFSADLVPLPPGQRLRPLGRRDAPVLAALDAQASGMPRDALIEALLPVSDGVVLDREGEAIGFALIRRFGHGQVIGPVVAPDEAGARAMIAHWLGSRSGQFIRIDVPDGTGLSSWIEALGLAEVGTGEVMVRGAPPRGSGAVARFALVSQALG</sequence>
<dbReference type="GO" id="GO:0016747">
    <property type="term" value="F:acyltransferase activity, transferring groups other than amino-acyl groups"/>
    <property type="evidence" value="ECO:0007669"/>
    <property type="project" value="InterPro"/>
</dbReference>
<dbReference type="Pfam" id="PF13508">
    <property type="entry name" value="Acetyltransf_7"/>
    <property type="match status" value="1"/>
</dbReference>